<dbReference type="AlphaFoldDB" id="A0AAD4DUU4"/>
<dbReference type="InterPro" id="IPR040521">
    <property type="entry name" value="KDZ"/>
</dbReference>
<dbReference type="RefSeq" id="XP_041219941.1">
    <property type="nucleotide sequence ID" value="XM_041364598.1"/>
</dbReference>
<dbReference type="Pfam" id="PF18758">
    <property type="entry name" value="KDZ"/>
    <property type="match status" value="1"/>
</dbReference>
<dbReference type="Pfam" id="PF18803">
    <property type="entry name" value="CxC2"/>
    <property type="match status" value="1"/>
</dbReference>
<name>A0AAD4DUU4_9AGAM</name>
<comment type="caution">
    <text evidence="2">The sequence shown here is derived from an EMBL/GenBank/DDBJ whole genome shotgun (WGS) entry which is preliminary data.</text>
</comment>
<evidence type="ECO:0000259" key="1">
    <source>
        <dbReference type="Pfam" id="PF18803"/>
    </source>
</evidence>
<organism evidence="2 3">
    <name type="scientific">Suillus fuscotomentosus</name>
    <dbReference type="NCBI Taxonomy" id="1912939"/>
    <lineage>
        <taxon>Eukaryota</taxon>
        <taxon>Fungi</taxon>
        <taxon>Dikarya</taxon>
        <taxon>Basidiomycota</taxon>
        <taxon>Agaricomycotina</taxon>
        <taxon>Agaricomycetes</taxon>
        <taxon>Agaricomycetidae</taxon>
        <taxon>Boletales</taxon>
        <taxon>Suillineae</taxon>
        <taxon>Suillaceae</taxon>
        <taxon>Suillus</taxon>
    </lineage>
</organism>
<dbReference type="PANTHER" id="PTHR33096">
    <property type="entry name" value="CXC2 DOMAIN-CONTAINING PROTEIN"/>
    <property type="match status" value="1"/>
</dbReference>
<protein>
    <recommendedName>
        <fullName evidence="1">CxC2-like cysteine cluster KDZ transposase-associated domain-containing protein</fullName>
    </recommendedName>
</protein>
<proteinExistence type="predicted"/>
<keyword evidence="3" id="KW-1185">Reference proteome</keyword>
<dbReference type="EMBL" id="JABBWK010000081">
    <property type="protein sequence ID" value="KAG1894365.1"/>
    <property type="molecule type" value="Genomic_DNA"/>
</dbReference>
<evidence type="ECO:0000313" key="3">
    <source>
        <dbReference type="Proteomes" id="UP001195769"/>
    </source>
</evidence>
<dbReference type="PANTHER" id="PTHR33096:SF1">
    <property type="entry name" value="CXC1-LIKE CYSTEINE CLUSTER ASSOCIATED WITH KDZ TRANSPOSASES DOMAIN-CONTAINING PROTEIN"/>
    <property type="match status" value="1"/>
</dbReference>
<evidence type="ECO:0000313" key="2">
    <source>
        <dbReference type="EMBL" id="KAG1894365.1"/>
    </source>
</evidence>
<dbReference type="Proteomes" id="UP001195769">
    <property type="component" value="Unassembled WGS sequence"/>
</dbReference>
<feature type="domain" description="CxC2-like cysteine cluster KDZ transposase-associated" evidence="1">
    <location>
        <begin position="20"/>
        <end position="126"/>
    </location>
</feature>
<reference evidence="2" key="1">
    <citation type="journal article" date="2020" name="New Phytol.">
        <title>Comparative genomics reveals dynamic genome evolution in host specialist ectomycorrhizal fungi.</title>
        <authorList>
            <person name="Lofgren L.A."/>
            <person name="Nguyen N.H."/>
            <person name="Vilgalys R."/>
            <person name="Ruytinx J."/>
            <person name="Liao H.L."/>
            <person name="Branco S."/>
            <person name="Kuo A."/>
            <person name="LaButti K."/>
            <person name="Lipzen A."/>
            <person name="Andreopoulos W."/>
            <person name="Pangilinan J."/>
            <person name="Riley R."/>
            <person name="Hundley H."/>
            <person name="Na H."/>
            <person name="Barry K."/>
            <person name="Grigoriev I.V."/>
            <person name="Stajich J.E."/>
            <person name="Kennedy P.G."/>
        </authorList>
    </citation>
    <scope>NUCLEOTIDE SEQUENCE</scope>
    <source>
        <strain evidence="2">FC203</strain>
    </source>
</reference>
<dbReference type="InterPro" id="IPR041457">
    <property type="entry name" value="CxC2_KDZ-assoc"/>
</dbReference>
<accession>A0AAD4DUU4</accession>
<gene>
    <name evidence="2" type="ORF">F5891DRAFT_1130988</name>
</gene>
<sequence>MHSANTAQEWNGSFFQCIKLKTLGLYIQLGHTPSDRCFNPCPSKANNFVVIDINGIHEVALDFCGCNTAQVHYKQLLQVQWYPATMTDPQTAATFNVLEHFHLLSYESKISAYEFFHGLARHTDNTRLSPIRDRYSAFMWMVHEWWNLRQLRCGGRGHDPGGIAETKASELVVLCPACPHPGKNLPSNWEHSPPGTRWLYALFITIDANFHLKWKAVSSDQMDPGLNAGWAYFMEERTYKSYLSEQAGERQECSTCVSHNAVNMADTKSSRGLAATGIGTVDCARHEFKLPNGVGDLQKGERYVFCIFSIQYLNMDYLVFSALVGFTVTMLNISYNIACQWSKKLWNRMDHMLTHLHIPHDNMLVQYFVPKFHIAAHIAACQVNFSWNLTKWVGRTDGEAPERGWANANRIASSTKEMGPGTRHDMGPLQGTFGNFRHTLDDHFGDWNWKKTTTLGRTLKRKMEEATKWEREHCAALCNLEATVQPALLEEWELEVQTWEEDNTCQIESKVAPITQAAVRLQLTESEAQDLQAGINHSLDIDVSPSVLISGGIELEDMQQRLKHNIANLSLHPTDKQREAIIHRTSALQRRINAWTCYQQLYMPVVSMLHSLADMSVSAPQAALRPQDFPLYLPSALNYLNCDRHLMEYEWELQWAQAHDALNKLCSHLHLRSHMYKFKDKHLRGQAASTRAQNLIASVKVKKDAAVDKYKCAHQALESLSSQERLRPLRHEDAQPMGDFAAGHSQNTGTISWIWLVSDGDTSHSEKERVQDCVRIEWCKARARAARWFEEVELLAEEMRQQEHAVLCPLEKITQQEGLRAYAYHQATLRFAMRNSFQARWNFIPQLNLVVSESVVDDDGGPSIDAPPVVIEFEE</sequence>
<dbReference type="GeneID" id="64658896"/>